<gene>
    <name evidence="2" type="ORF">BDP27DRAFT_1374768</name>
</gene>
<dbReference type="AlphaFoldDB" id="A0A9P5P4V7"/>
<accession>A0A9P5P4V7</accession>
<reference evidence="2" key="1">
    <citation type="submission" date="2020-11" db="EMBL/GenBank/DDBJ databases">
        <authorList>
            <consortium name="DOE Joint Genome Institute"/>
            <person name="Ahrendt S."/>
            <person name="Riley R."/>
            <person name="Andreopoulos W."/>
            <person name="Labutti K."/>
            <person name="Pangilinan J."/>
            <person name="Ruiz-Duenas F.J."/>
            <person name="Barrasa J.M."/>
            <person name="Sanchez-Garcia M."/>
            <person name="Camarero S."/>
            <person name="Miyauchi S."/>
            <person name="Serrano A."/>
            <person name="Linde D."/>
            <person name="Babiker R."/>
            <person name="Drula E."/>
            <person name="Ayuso-Fernandez I."/>
            <person name="Pacheco R."/>
            <person name="Padilla G."/>
            <person name="Ferreira P."/>
            <person name="Barriuso J."/>
            <person name="Kellner H."/>
            <person name="Castanera R."/>
            <person name="Alfaro M."/>
            <person name="Ramirez L."/>
            <person name="Pisabarro A.G."/>
            <person name="Kuo A."/>
            <person name="Tritt A."/>
            <person name="Lipzen A."/>
            <person name="He G."/>
            <person name="Yan M."/>
            <person name="Ng V."/>
            <person name="Cullen D."/>
            <person name="Martin F."/>
            <person name="Rosso M.-N."/>
            <person name="Henrissat B."/>
            <person name="Hibbett D."/>
            <person name="Martinez A.T."/>
            <person name="Grigoriev I.V."/>
        </authorList>
    </citation>
    <scope>NUCLEOTIDE SEQUENCE</scope>
    <source>
        <strain evidence="2">AH 40177</strain>
    </source>
</reference>
<feature type="region of interest" description="Disordered" evidence="1">
    <location>
        <begin position="250"/>
        <end position="293"/>
    </location>
</feature>
<feature type="compositionally biased region" description="Low complexity" evidence="1">
    <location>
        <begin position="275"/>
        <end position="289"/>
    </location>
</feature>
<comment type="caution">
    <text evidence="2">The sequence shown here is derived from an EMBL/GenBank/DDBJ whole genome shotgun (WGS) entry which is preliminary data.</text>
</comment>
<proteinExistence type="predicted"/>
<sequence length="774" mass="85904">MEQGKWRDGKVTETPLYHREFETRITHTNQWDYSSPEYRSKFVANSSSVPSTDRASSFPIQYHGDSREITGKYGTFERGSSREHSVNHLGSWGAPNGSQYYHGDYEVRLSNDPWKSGFSHNCQDFEPPSFANHNEWPPSSQSGASSSAENYYVPGYIPSTPSISPVMNIPHYNSTSLLTGDSPQPFCAPFRKTNFYDPVRDVHDNPPDNIKSMDFDSSSAVHSVQSSMPTQSLPFKDDLVNITGALVSPPSVNTPPVTPGDALHLSKSSGLPNPSTLTSASLLSAGSTGNPTLPNLEGPALSPSHAVSVIETESSVDKFRHGSPLTSNSPLSMRLFTPPVLDSDYRPPNYPVEPCYCSAVVFEPLDFTAEVLGSHVGDQAEIQVWPNGWKTVLPELRRNILEADAKAVKWMANPTNVALFEQSIVHYLDSKSYDGDPATLVKDVCSLMAKSFIVVLSNAVSPVGPRRVNKLEDITYVLGAGSSQAQAITYHDMELRARDPGQPYVHGTLPMFLDNITKPDQIHMLLDFPVAIETIPHPFHLLNDGKISAEQMNSDMCYRVRNTAGYAVGGQVAGDRNDPQPKIWAVLSLKDPSMVKIPLEQLAEKFQDVTSMVASSTGQYNQWLKGVKKAQKNIKKVPLFPTQGPDTWSEVWNVELIYLRPGDIFISHRVLSQTKYTSAPMKRLNRCFLRYRGIRNGVSREVTIFVAGHYLGIPLGKKKLTEDMLVDFLYDGNTDYKDPGAPFTLGTLLSEETRKIFAQQEKRDRKKKVPKAKK</sequence>
<evidence type="ECO:0000256" key="1">
    <source>
        <dbReference type="SAM" id="MobiDB-lite"/>
    </source>
</evidence>
<keyword evidence="3" id="KW-1185">Reference proteome</keyword>
<dbReference type="EMBL" id="JADNRY010000602">
    <property type="protein sequence ID" value="KAF9036538.1"/>
    <property type="molecule type" value="Genomic_DNA"/>
</dbReference>
<dbReference type="OrthoDB" id="2635829at2759"/>
<evidence type="ECO:0000313" key="3">
    <source>
        <dbReference type="Proteomes" id="UP000772434"/>
    </source>
</evidence>
<evidence type="ECO:0000313" key="2">
    <source>
        <dbReference type="EMBL" id="KAF9036538.1"/>
    </source>
</evidence>
<dbReference type="Proteomes" id="UP000772434">
    <property type="component" value="Unassembled WGS sequence"/>
</dbReference>
<organism evidence="2 3">
    <name type="scientific">Rhodocollybia butyracea</name>
    <dbReference type="NCBI Taxonomy" id="206335"/>
    <lineage>
        <taxon>Eukaryota</taxon>
        <taxon>Fungi</taxon>
        <taxon>Dikarya</taxon>
        <taxon>Basidiomycota</taxon>
        <taxon>Agaricomycotina</taxon>
        <taxon>Agaricomycetes</taxon>
        <taxon>Agaricomycetidae</taxon>
        <taxon>Agaricales</taxon>
        <taxon>Marasmiineae</taxon>
        <taxon>Omphalotaceae</taxon>
        <taxon>Rhodocollybia</taxon>
    </lineage>
</organism>
<protein>
    <submittedName>
        <fullName evidence="2">Uncharacterized protein</fullName>
    </submittedName>
</protein>
<name>A0A9P5P4V7_9AGAR</name>